<proteinExistence type="predicted"/>
<dbReference type="NCBIfam" id="TIGR03721">
    <property type="entry name" value="exospore_TM"/>
    <property type="match status" value="1"/>
</dbReference>
<sequence>MKKHLTLGFILVLFLTAVRSFGQVGIGVSTPDASAQLEVKSTDKGVLLSRVVSTSLVSSPAEGLIVYQTGGTAGLYIYKSGSWTRLATETDVSSVTGATGAPGPGAIIPYASGLPIDMTTIAGGLVGTSSLIGFGSSVSGISTTGGTIDLTGAAGTLNNFAFSIPRDGTITSISAYFSNTLALALVGSTLTITAQLYSSTTPDNTFTPIPGAVVTLAPALTGIVALGTTSNGITTGLSIPVTAKTRLLMVYSATATGITLVNMVSGYASGGVTIN</sequence>
<accession>A0A368JS05</accession>
<evidence type="ECO:0000313" key="2">
    <source>
        <dbReference type="Proteomes" id="UP000253383"/>
    </source>
</evidence>
<keyword evidence="2" id="KW-1185">Reference proteome</keyword>
<evidence type="ECO:0008006" key="3">
    <source>
        <dbReference type="Google" id="ProtNLM"/>
    </source>
</evidence>
<dbReference type="InterPro" id="IPR021210">
    <property type="entry name" value="Exosporium_BclB"/>
</dbReference>
<dbReference type="Proteomes" id="UP000253383">
    <property type="component" value="Unassembled WGS sequence"/>
</dbReference>
<dbReference type="OrthoDB" id="946948at2"/>
<dbReference type="RefSeq" id="WP_114405940.1">
    <property type="nucleotide sequence ID" value="NZ_QOWE01000007.1"/>
</dbReference>
<comment type="caution">
    <text evidence="1">The sequence shown here is derived from an EMBL/GenBank/DDBJ whole genome shotgun (WGS) entry which is preliminary data.</text>
</comment>
<dbReference type="EMBL" id="QOWE01000007">
    <property type="protein sequence ID" value="RCR69746.1"/>
    <property type="molecule type" value="Genomic_DNA"/>
</dbReference>
<protein>
    <recommendedName>
        <fullName evidence="3">BclB domain-containing protein</fullName>
    </recommendedName>
</protein>
<reference evidence="1 2" key="1">
    <citation type="submission" date="2018-07" db="EMBL/GenBank/DDBJ databases">
        <title>Genome analysis of Larkinella rosea.</title>
        <authorList>
            <person name="Zhou Z."/>
            <person name="Wang G."/>
        </authorList>
    </citation>
    <scope>NUCLEOTIDE SEQUENCE [LARGE SCALE GENOMIC DNA]</scope>
    <source>
        <strain evidence="2">zzj9</strain>
    </source>
</reference>
<dbReference type="AlphaFoldDB" id="A0A368JS05"/>
<gene>
    <name evidence="1" type="ORF">DUE52_10420</name>
</gene>
<evidence type="ECO:0000313" key="1">
    <source>
        <dbReference type="EMBL" id="RCR69746.1"/>
    </source>
</evidence>
<name>A0A368JS05_9BACT</name>
<organism evidence="1 2">
    <name type="scientific">Larkinella punicea</name>
    <dbReference type="NCBI Taxonomy" id="2315727"/>
    <lineage>
        <taxon>Bacteria</taxon>
        <taxon>Pseudomonadati</taxon>
        <taxon>Bacteroidota</taxon>
        <taxon>Cytophagia</taxon>
        <taxon>Cytophagales</taxon>
        <taxon>Spirosomataceae</taxon>
        <taxon>Larkinella</taxon>
    </lineage>
</organism>